<dbReference type="GO" id="GO:0042602">
    <property type="term" value="F:riboflavin reductase (NADPH) activity"/>
    <property type="evidence" value="ECO:0007669"/>
    <property type="project" value="TreeGrafter"/>
</dbReference>
<dbReference type="GO" id="GO:0004074">
    <property type="term" value="F:biliverdin reductase [NAD(P)H] activity"/>
    <property type="evidence" value="ECO:0007669"/>
    <property type="project" value="TreeGrafter"/>
</dbReference>
<dbReference type="SUPFAM" id="SSF51735">
    <property type="entry name" value="NAD(P)-binding Rossmann-fold domains"/>
    <property type="match status" value="1"/>
</dbReference>
<name>A0A9Q9EM56_9PEZI</name>
<dbReference type="Proteomes" id="UP001056384">
    <property type="component" value="Chromosome 7"/>
</dbReference>
<accession>A0A9Q9EM56</accession>
<reference evidence="3" key="1">
    <citation type="submission" date="2022-06" db="EMBL/GenBank/DDBJ databases">
        <title>Complete genome sequences of two strains of the flax pathogen Septoria linicola.</title>
        <authorList>
            <person name="Lapalu N."/>
            <person name="Simon A."/>
            <person name="Demenou B."/>
            <person name="Paumier D."/>
            <person name="Guillot M.-P."/>
            <person name="Gout L."/>
            <person name="Valade R."/>
        </authorList>
    </citation>
    <scope>NUCLEOTIDE SEQUENCE</scope>
    <source>
        <strain evidence="3">SE15195</strain>
    </source>
</reference>
<dbReference type="InterPro" id="IPR016040">
    <property type="entry name" value="NAD(P)-bd_dom"/>
</dbReference>
<organism evidence="3 4">
    <name type="scientific">Septoria linicola</name>
    <dbReference type="NCBI Taxonomy" id="215465"/>
    <lineage>
        <taxon>Eukaryota</taxon>
        <taxon>Fungi</taxon>
        <taxon>Dikarya</taxon>
        <taxon>Ascomycota</taxon>
        <taxon>Pezizomycotina</taxon>
        <taxon>Dothideomycetes</taxon>
        <taxon>Dothideomycetidae</taxon>
        <taxon>Mycosphaerellales</taxon>
        <taxon>Mycosphaerellaceae</taxon>
        <taxon>Septoria</taxon>
    </lineage>
</organism>
<evidence type="ECO:0000313" key="4">
    <source>
        <dbReference type="Proteomes" id="UP001056384"/>
    </source>
</evidence>
<dbReference type="PANTHER" id="PTHR43355">
    <property type="entry name" value="FLAVIN REDUCTASE (NADPH)"/>
    <property type="match status" value="1"/>
</dbReference>
<feature type="domain" description="NAD(P)-binding" evidence="2">
    <location>
        <begin position="9"/>
        <end position="219"/>
    </location>
</feature>
<dbReference type="Pfam" id="PF13460">
    <property type="entry name" value="NAD_binding_10"/>
    <property type="match status" value="1"/>
</dbReference>
<comment type="similarity">
    <text evidence="1">Belongs to the avfA family.</text>
</comment>
<dbReference type="InterPro" id="IPR036291">
    <property type="entry name" value="NAD(P)-bd_dom_sf"/>
</dbReference>
<keyword evidence="4" id="KW-1185">Reference proteome</keyword>
<proteinExistence type="inferred from homology"/>
<evidence type="ECO:0000259" key="2">
    <source>
        <dbReference type="Pfam" id="PF13460"/>
    </source>
</evidence>
<dbReference type="EMBL" id="CP099424">
    <property type="protein sequence ID" value="USW55172.1"/>
    <property type="molecule type" value="Genomic_DNA"/>
</dbReference>
<gene>
    <name evidence="3" type="ORF">Slin15195_G084910</name>
</gene>
<dbReference type="OrthoDB" id="10254221at2759"/>
<dbReference type="InterPro" id="IPR051606">
    <property type="entry name" value="Polyketide_Oxido-like"/>
</dbReference>
<dbReference type="PANTHER" id="PTHR43355:SF2">
    <property type="entry name" value="FLAVIN REDUCTASE (NADPH)"/>
    <property type="match status" value="1"/>
</dbReference>
<dbReference type="AlphaFoldDB" id="A0A9Q9EM56"/>
<evidence type="ECO:0000256" key="1">
    <source>
        <dbReference type="ARBA" id="ARBA00038376"/>
    </source>
</evidence>
<sequence length="236" mass="25608">MPHHFLVLGATGPSGIIFLETALQAGHNLTVYARSPEKLPQHIRSLALSTNASPQVQIIKGNFDASSKSALTQAIRSGATHLVSFAGPAIPAKGTPITEFYEKVLYPLIQEDEEATIKRVMVLSTPSFKVPNEGDRFSIKWWFGVQFVYWLFGSAWAEVNGIGNATKALNGLEWTVFRVPGLTNGHAGAVRAGYVGVKGDGMVLSRKSMAVWVLQEVDERKWVGKSPAISNAGGWF</sequence>
<protein>
    <submittedName>
        <fullName evidence="3">NAD(P)-binding domain, NAD(P)-binding domain superfamily</fullName>
    </submittedName>
</protein>
<dbReference type="Gene3D" id="3.40.50.720">
    <property type="entry name" value="NAD(P)-binding Rossmann-like Domain"/>
    <property type="match status" value="1"/>
</dbReference>
<evidence type="ECO:0000313" key="3">
    <source>
        <dbReference type="EMBL" id="USW55172.1"/>
    </source>
</evidence>